<dbReference type="AlphaFoldDB" id="A0A5S9F6T3"/>
<accession>A0A5S9F6T3</accession>
<evidence type="ECO:0000313" key="1">
    <source>
        <dbReference type="EMBL" id="BBM86592.1"/>
    </source>
</evidence>
<dbReference type="KEGG" id="uam:UABAM_04978"/>
<dbReference type="RefSeq" id="WP_151970640.1">
    <property type="nucleotide sequence ID" value="NZ_AP019860.1"/>
</dbReference>
<gene>
    <name evidence="1" type="ORF">UABAM_04978</name>
</gene>
<evidence type="ECO:0000313" key="2">
    <source>
        <dbReference type="Proteomes" id="UP000326354"/>
    </source>
</evidence>
<organism evidence="1 2">
    <name type="scientific">Uabimicrobium amorphum</name>
    <dbReference type="NCBI Taxonomy" id="2596890"/>
    <lineage>
        <taxon>Bacteria</taxon>
        <taxon>Pseudomonadati</taxon>
        <taxon>Planctomycetota</taxon>
        <taxon>Candidatus Uabimicrobiia</taxon>
        <taxon>Candidatus Uabimicrobiales</taxon>
        <taxon>Candidatus Uabimicrobiaceae</taxon>
        <taxon>Candidatus Uabimicrobium</taxon>
    </lineage>
</organism>
<proteinExistence type="predicted"/>
<dbReference type="EMBL" id="AP019860">
    <property type="protein sequence ID" value="BBM86592.1"/>
    <property type="molecule type" value="Genomic_DNA"/>
</dbReference>
<reference evidence="1 2" key="1">
    <citation type="submission" date="2019-08" db="EMBL/GenBank/DDBJ databases">
        <title>Complete genome sequence of Candidatus Uab amorphum.</title>
        <authorList>
            <person name="Shiratori T."/>
            <person name="Suzuki S."/>
            <person name="Kakizawa Y."/>
            <person name="Ishida K."/>
        </authorList>
    </citation>
    <scope>NUCLEOTIDE SEQUENCE [LARGE SCALE GENOMIC DNA]</scope>
    <source>
        <strain evidence="1 2">SRT547</strain>
    </source>
</reference>
<sequence>MKYLPKLLVFAVLVMSTCIFSEELHLVSIKCIETEDFTGADDAYIVINGNTVWQRKMNNGQQRSINIAPIKFSKSITVELYDEDSGPWDDDDCLGSQIVRDSAKGMEDPLELHYTEDGANYIIYYKVK</sequence>
<protein>
    <submittedName>
        <fullName evidence="1">Uncharacterized protein</fullName>
    </submittedName>
</protein>
<name>A0A5S9F6T3_UABAM</name>
<keyword evidence="2" id="KW-1185">Reference proteome</keyword>
<dbReference type="Proteomes" id="UP000326354">
    <property type="component" value="Chromosome"/>
</dbReference>
<dbReference type="OrthoDB" id="3826500at2"/>